<dbReference type="PROSITE" id="PS51355">
    <property type="entry name" value="GLUTATHIONE_PEROXID_3"/>
    <property type="match status" value="1"/>
</dbReference>
<dbReference type="PANTHER" id="PTHR11592:SF44">
    <property type="entry name" value="GLUTATHIONE PEROXIDASE"/>
    <property type="match status" value="1"/>
</dbReference>
<evidence type="ECO:0000256" key="2">
    <source>
        <dbReference type="ARBA" id="ARBA00022559"/>
    </source>
</evidence>
<gene>
    <name evidence="6" type="ORF">EVB00_00865</name>
</gene>
<dbReference type="AlphaFoldDB" id="A0A520MBS9"/>
<dbReference type="Proteomes" id="UP000318359">
    <property type="component" value="Unassembled WGS sequence"/>
</dbReference>
<proteinExistence type="inferred from homology"/>
<protein>
    <recommendedName>
        <fullName evidence="5">Glutathione peroxidase</fullName>
    </recommendedName>
</protein>
<reference evidence="6 7" key="1">
    <citation type="submission" date="2019-02" db="EMBL/GenBank/DDBJ databases">
        <title>Prokaryotic population dynamics and viral predation in marine succession experiment using metagenomics: the confinement effect.</title>
        <authorList>
            <person name="Haro-Moreno J.M."/>
            <person name="Rodriguez-Valera F."/>
            <person name="Lopez-Perez M."/>
        </authorList>
    </citation>
    <scope>NUCLEOTIDE SEQUENCE [LARGE SCALE GENOMIC DNA]</scope>
    <source>
        <strain evidence="6">MED-G167</strain>
    </source>
</reference>
<evidence type="ECO:0000313" key="7">
    <source>
        <dbReference type="Proteomes" id="UP000318359"/>
    </source>
</evidence>
<evidence type="ECO:0000313" key="6">
    <source>
        <dbReference type="EMBL" id="RZO18638.1"/>
    </source>
</evidence>
<dbReference type="GO" id="GO:0034599">
    <property type="term" value="P:cellular response to oxidative stress"/>
    <property type="evidence" value="ECO:0007669"/>
    <property type="project" value="TreeGrafter"/>
</dbReference>
<sequence>MKQLLLLFTAILSTYSYSCSDLLNSELRVLDSSEKRNMCEYKGDVLLVVNVASRCGYTYQYESLQALYDKYKDQGLTIVGIPSRDFRQEFSEESSVAEFCSTEYGVNFPMFATTKVRGDKAHPFYKKLSAQSGMTPNWNFNKYLIDRNGKVYKGYRAKVKPDSELLINSIEKLL</sequence>
<evidence type="ECO:0000256" key="1">
    <source>
        <dbReference type="ARBA" id="ARBA00006926"/>
    </source>
</evidence>
<dbReference type="PIRSF" id="PIRSF000303">
    <property type="entry name" value="Glutathion_perox"/>
    <property type="match status" value="1"/>
</dbReference>
<dbReference type="InterPro" id="IPR000889">
    <property type="entry name" value="Glutathione_peroxidase"/>
</dbReference>
<feature type="active site" evidence="4">
    <location>
        <position position="55"/>
    </location>
</feature>
<accession>A0A520MBS9</accession>
<keyword evidence="3 5" id="KW-0560">Oxidoreductase</keyword>
<comment type="similarity">
    <text evidence="1 5">Belongs to the glutathione peroxidase family.</text>
</comment>
<organism evidence="6 7">
    <name type="scientific">SAR86 cluster bacterium</name>
    <dbReference type="NCBI Taxonomy" id="2030880"/>
    <lineage>
        <taxon>Bacteria</taxon>
        <taxon>Pseudomonadati</taxon>
        <taxon>Pseudomonadota</taxon>
        <taxon>Gammaproteobacteria</taxon>
        <taxon>SAR86 cluster</taxon>
    </lineage>
</organism>
<dbReference type="Pfam" id="PF00255">
    <property type="entry name" value="GSHPx"/>
    <property type="match status" value="1"/>
</dbReference>
<dbReference type="GO" id="GO:0004601">
    <property type="term" value="F:peroxidase activity"/>
    <property type="evidence" value="ECO:0007669"/>
    <property type="project" value="UniProtKB-KW"/>
</dbReference>
<evidence type="ECO:0000256" key="3">
    <source>
        <dbReference type="ARBA" id="ARBA00023002"/>
    </source>
</evidence>
<dbReference type="SUPFAM" id="SSF52833">
    <property type="entry name" value="Thioredoxin-like"/>
    <property type="match status" value="1"/>
</dbReference>
<dbReference type="InterPro" id="IPR036249">
    <property type="entry name" value="Thioredoxin-like_sf"/>
</dbReference>
<keyword evidence="2 5" id="KW-0575">Peroxidase</keyword>
<dbReference type="EMBL" id="SHBM01000006">
    <property type="protein sequence ID" value="RZO18638.1"/>
    <property type="molecule type" value="Genomic_DNA"/>
</dbReference>
<comment type="caution">
    <text evidence="6">The sequence shown here is derived from an EMBL/GenBank/DDBJ whole genome shotgun (WGS) entry which is preliminary data.</text>
</comment>
<dbReference type="CDD" id="cd00340">
    <property type="entry name" value="GSH_Peroxidase"/>
    <property type="match status" value="1"/>
</dbReference>
<dbReference type="PANTHER" id="PTHR11592">
    <property type="entry name" value="GLUTATHIONE PEROXIDASE"/>
    <property type="match status" value="1"/>
</dbReference>
<dbReference type="PRINTS" id="PR01011">
    <property type="entry name" value="GLUTPROXDASE"/>
</dbReference>
<dbReference type="Gene3D" id="3.40.30.10">
    <property type="entry name" value="Glutaredoxin"/>
    <property type="match status" value="1"/>
</dbReference>
<evidence type="ECO:0000256" key="4">
    <source>
        <dbReference type="PIRSR" id="PIRSR000303-1"/>
    </source>
</evidence>
<evidence type="ECO:0000256" key="5">
    <source>
        <dbReference type="RuleBase" id="RU000499"/>
    </source>
</evidence>
<name>A0A520MBS9_9GAMM</name>